<dbReference type="PANTHER" id="PTHR13504">
    <property type="entry name" value="FIDO DOMAIN-CONTAINING PROTEIN DDB_G0283145"/>
    <property type="match status" value="1"/>
</dbReference>
<dbReference type="InterPro" id="IPR003812">
    <property type="entry name" value="Fido"/>
</dbReference>
<evidence type="ECO:0000259" key="1">
    <source>
        <dbReference type="PROSITE" id="PS51459"/>
    </source>
</evidence>
<dbReference type="EMBL" id="CP053562">
    <property type="protein sequence ID" value="QPZ90034.1"/>
    <property type="molecule type" value="Genomic_DNA"/>
</dbReference>
<dbReference type="Proteomes" id="UP000192422">
    <property type="component" value="Chromosome"/>
</dbReference>
<reference evidence="2 3" key="1">
    <citation type="submission" date="2020-05" db="EMBL/GenBank/DDBJ databases">
        <title>Thioclava electrotropha strain Elox9 finished genome.</title>
        <authorList>
            <person name="Rowe A.R."/>
            <person name="Wilbanks E.G."/>
        </authorList>
    </citation>
    <scope>NUCLEOTIDE SEQUENCE [LARGE SCALE GENOMIC DNA]</scope>
    <source>
        <strain evidence="2 3">Elox9</strain>
    </source>
</reference>
<dbReference type="SUPFAM" id="SSF140931">
    <property type="entry name" value="Fic-like"/>
    <property type="match status" value="1"/>
</dbReference>
<dbReference type="Gene3D" id="1.10.3290.10">
    <property type="entry name" value="Fido-like domain"/>
    <property type="match status" value="1"/>
</dbReference>
<dbReference type="RefSeq" id="WP_083079832.1">
    <property type="nucleotide sequence ID" value="NZ_CP053562.1"/>
</dbReference>
<dbReference type="InterPro" id="IPR040198">
    <property type="entry name" value="Fido_containing"/>
</dbReference>
<name>A0ABX6YQF9_9RHOB</name>
<dbReference type="Pfam" id="PF02661">
    <property type="entry name" value="Fic"/>
    <property type="match status" value="1"/>
</dbReference>
<sequence length="502" mass="56639">MTFYGRKLPGQGRIAGYGWLISELGLRTPMPRRLALVSDHHERRSEPEWEIFRSEQWPGEAVFDHLTFAIKNEGIDLRIMHEVTRVADHSEISRALMGATGLVARRLWFFWEWLTGEMLDLPDLGKVKYQPALDPDIYFAIDPGIRSARHKIIDNLPGTPAFCPLVQRSPRLEKLIALQLPALAREITGKAPQHIVSRAAAFLLLDDSKASFAIEQEKPGPQRAARWARAIGEAGSHPLSLGELERLQQIVLRDTRFVKMGVRKEGGFIGSHSRDGRVPEPVHISARYEDLADLLEGIALYETRALEGGVDPMVVAAAVSFGFVYIHPFEDGNGRLHRYLLHHVLARGGFNPTGLVFPISVVVYRRIEEYSDVLKSVSEPMMEFIEWKPTARGNVEVLSDTAALYRFFDSTMHAEFIADCVRETVEQDLPREIDYIERYDRFKSSVDALLDMPAPMVDLLRGFLEQGNGTLSGRALRKEFSALTEEEVTLIEEAYAAAWPPD</sequence>
<dbReference type="InterPro" id="IPR036597">
    <property type="entry name" value="Fido-like_dom_sf"/>
</dbReference>
<evidence type="ECO:0000313" key="2">
    <source>
        <dbReference type="EMBL" id="QPZ90034.1"/>
    </source>
</evidence>
<protein>
    <submittedName>
        <fullName evidence="2">Cell filamentation protein Fic</fullName>
    </submittedName>
</protein>
<dbReference type="PANTHER" id="PTHR13504:SF38">
    <property type="entry name" value="FIDO DOMAIN-CONTAINING PROTEIN"/>
    <property type="match status" value="1"/>
</dbReference>
<proteinExistence type="predicted"/>
<accession>A0ABX6YQF9</accession>
<organism evidence="2 3">
    <name type="scientific">Thioclava electrotropha</name>
    <dbReference type="NCBI Taxonomy" id="1549850"/>
    <lineage>
        <taxon>Bacteria</taxon>
        <taxon>Pseudomonadati</taxon>
        <taxon>Pseudomonadota</taxon>
        <taxon>Alphaproteobacteria</taxon>
        <taxon>Rhodobacterales</taxon>
        <taxon>Paracoccaceae</taxon>
        <taxon>Thioclava</taxon>
    </lineage>
</organism>
<gene>
    <name evidence="2" type="ORF">AKL02_003455</name>
</gene>
<feature type="domain" description="Fido" evidence="1">
    <location>
        <begin position="239"/>
        <end position="387"/>
    </location>
</feature>
<dbReference type="PROSITE" id="PS51459">
    <property type="entry name" value="FIDO"/>
    <property type="match status" value="1"/>
</dbReference>
<evidence type="ECO:0000313" key="3">
    <source>
        <dbReference type="Proteomes" id="UP000192422"/>
    </source>
</evidence>
<keyword evidence="3" id="KW-1185">Reference proteome</keyword>